<organism evidence="2 3">
    <name type="scientific">Candidatus Viridilinea halotolerans</name>
    <dbReference type="NCBI Taxonomy" id="2491704"/>
    <lineage>
        <taxon>Bacteria</taxon>
        <taxon>Bacillati</taxon>
        <taxon>Chloroflexota</taxon>
        <taxon>Chloroflexia</taxon>
        <taxon>Chloroflexales</taxon>
        <taxon>Chloroflexineae</taxon>
        <taxon>Oscillochloridaceae</taxon>
        <taxon>Candidatus Viridilinea</taxon>
    </lineage>
</organism>
<sequence>MAGLTAPPTPLDVGIKGPAAPKTSPEGEFFGGQAPNPPPEGASPTTPLVRRVREGTWFPRILPPSRGHGAQAPQTPFSLRCGGYAATTQ</sequence>
<feature type="region of interest" description="Disordered" evidence="1">
    <location>
        <begin position="1"/>
        <end position="89"/>
    </location>
</feature>
<evidence type="ECO:0000313" key="2">
    <source>
        <dbReference type="EMBL" id="RRR70604.1"/>
    </source>
</evidence>
<protein>
    <submittedName>
        <fullName evidence="2">Uncharacterized protein</fullName>
    </submittedName>
</protein>
<evidence type="ECO:0000313" key="3">
    <source>
        <dbReference type="Proteomes" id="UP000280307"/>
    </source>
</evidence>
<name>A0A426TY32_9CHLR</name>
<gene>
    <name evidence="2" type="ORF">EI684_13115</name>
</gene>
<reference evidence="2 3" key="1">
    <citation type="submission" date="2018-12" db="EMBL/GenBank/DDBJ databases">
        <title>Genome Sequence of Candidatus Viridilinea halotolerans isolated from saline sulfide-rich spring.</title>
        <authorList>
            <person name="Grouzdev D.S."/>
            <person name="Burganskaya E.I."/>
            <person name="Krutkina M.S."/>
            <person name="Sukhacheva M.V."/>
            <person name="Gorlenko V.M."/>
        </authorList>
    </citation>
    <scope>NUCLEOTIDE SEQUENCE [LARGE SCALE GENOMIC DNA]</scope>
    <source>
        <strain evidence="2">Chok-6</strain>
    </source>
</reference>
<dbReference type="AlphaFoldDB" id="A0A426TY32"/>
<accession>A0A426TY32</accession>
<evidence type="ECO:0000256" key="1">
    <source>
        <dbReference type="SAM" id="MobiDB-lite"/>
    </source>
</evidence>
<comment type="caution">
    <text evidence="2">The sequence shown here is derived from an EMBL/GenBank/DDBJ whole genome shotgun (WGS) entry which is preliminary data.</text>
</comment>
<dbReference type="Proteomes" id="UP000280307">
    <property type="component" value="Unassembled WGS sequence"/>
</dbReference>
<dbReference type="EMBL" id="RSAS01000508">
    <property type="protein sequence ID" value="RRR70604.1"/>
    <property type="molecule type" value="Genomic_DNA"/>
</dbReference>
<proteinExistence type="predicted"/>